<reference evidence="4 5" key="1">
    <citation type="submission" date="2018-11" db="EMBL/GenBank/DDBJ databases">
        <title>Genome sequence of Saitozyma podzolica DSM 27192.</title>
        <authorList>
            <person name="Aliyu H."/>
            <person name="Gorte O."/>
            <person name="Ochsenreither K."/>
        </authorList>
    </citation>
    <scope>NUCLEOTIDE SEQUENCE [LARGE SCALE GENOMIC DNA]</scope>
    <source>
        <strain evidence="4 5">DSM 27192</strain>
    </source>
</reference>
<dbReference type="OrthoDB" id="5570009at2759"/>
<feature type="domain" description="Alpha/beta hydrolase fold-3" evidence="3">
    <location>
        <begin position="604"/>
        <end position="679"/>
    </location>
</feature>
<accession>A0A427YJI3</accession>
<organism evidence="4 5">
    <name type="scientific">Saitozyma podzolica</name>
    <dbReference type="NCBI Taxonomy" id="1890683"/>
    <lineage>
        <taxon>Eukaryota</taxon>
        <taxon>Fungi</taxon>
        <taxon>Dikarya</taxon>
        <taxon>Basidiomycota</taxon>
        <taxon>Agaricomycotina</taxon>
        <taxon>Tremellomycetes</taxon>
        <taxon>Tremellales</taxon>
        <taxon>Trimorphomycetaceae</taxon>
        <taxon>Saitozyma</taxon>
    </lineage>
</organism>
<gene>
    <name evidence="4" type="ORF">EHS25_009547</name>
</gene>
<evidence type="ECO:0000313" key="5">
    <source>
        <dbReference type="Proteomes" id="UP000279259"/>
    </source>
</evidence>
<name>A0A427YJI3_9TREE</name>
<feature type="region of interest" description="Disordered" evidence="1">
    <location>
        <begin position="1035"/>
        <end position="1056"/>
    </location>
</feature>
<dbReference type="GO" id="GO:0019433">
    <property type="term" value="P:triglyceride catabolic process"/>
    <property type="evidence" value="ECO:0007669"/>
    <property type="project" value="TreeGrafter"/>
</dbReference>
<evidence type="ECO:0000256" key="1">
    <source>
        <dbReference type="SAM" id="MobiDB-lite"/>
    </source>
</evidence>
<dbReference type="InterPro" id="IPR013094">
    <property type="entry name" value="AB_hydrolase_3"/>
</dbReference>
<dbReference type="Pfam" id="PF07859">
    <property type="entry name" value="Abhydrolase_3"/>
    <property type="match status" value="2"/>
</dbReference>
<dbReference type="PANTHER" id="PTHR23025:SF3">
    <property type="entry name" value="HORMONE-SENSITIVE LIPASE"/>
    <property type="match status" value="1"/>
</dbReference>
<feature type="region of interest" description="Disordered" evidence="1">
    <location>
        <begin position="424"/>
        <end position="546"/>
    </location>
</feature>
<feature type="compositionally biased region" description="Polar residues" evidence="1">
    <location>
        <begin position="438"/>
        <end position="454"/>
    </location>
</feature>
<feature type="compositionally biased region" description="Polar residues" evidence="1">
    <location>
        <begin position="462"/>
        <end position="471"/>
    </location>
</feature>
<protein>
    <recommendedName>
        <fullName evidence="3">Alpha/beta hydrolase fold-3 domain-containing protein</fullName>
    </recommendedName>
</protein>
<feature type="compositionally biased region" description="Basic and acidic residues" evidence="1">
    <location>
        <begin position="529"/>
        <end position="546"/>
    </location>
</feature>
<keyword evidence="2" id="KW-0732">Signal</keyword>
<dbReference type="PANTHER" id="PTHR23025">
    <property type="entry name" value="TRIACYLGLYCEROL LIPASE"/>
    <property type="match status" value="1"/>
</dbReference>
<dbReference type="GO" id="GO:0004771">
    <property type="term" value="F:sterol ester esterase activity"/>
    <property type="evidence" value="ECO:0007669"/>
    <property type="project" value="TreeGrafter"/>
</dbReference>
<keyword evidence="5" id="KW-1185">Reference proteome</keyword>
<feature type="compositionally biased region" description="Polar residues" evidence="1">
    <location>
        <begin position="952"/>
        <end position="962"/>
    </location>
</feature>
<feature type="region of interest" description="Disordered" evidence="1">
    <location>
        <begin position="856"/>
        <end position="997"/>
    </location>
</feature>
<sequence length="1056" mass="115416">MLDQILGRPSPTIRRSQVFLVLFFCIWRLYKGDGNGSVPHPHPLQSPSRTISAVGPLPSGRISGAARKRRLWAWRIWVALVGRSRWSVGWADKLNARLKHLTPYQLILGVLTILYACRHLGDILGVGAPDPLAAMYTRSYYRATWINTALDAGFSQALTIRPKWFRDICSVLFSAYYLVWANEGDEVLRRFRAVCTVEMLRVTWEKTRNPYIRLATAYQRPALPVVRNVSIPRPARSSRANLPPVKGMLFFAGTEEELAKATELVIDFPGGGFVAMGPDCHEERLRRWAKRTGKPVLGVDYGKAPEYPYPWAIEEGFDAYRTLMETKGEIIGIKSGKLGIVLTGDSAGGNICTTIMLRIVEHPSGIPLPVSVVLAYPALDFNFTSWMSPTNLRVLRTEQSETHIPGLAAGKDHMRHRSPLAVVDDVESRSKRRGRKQSWGQTISSTLTRMTTSPEGLKDAATSKSSPTSPLASGWTRSLRRSMSTRVAGWLAPTEPDVESPETTSEGGEAGSEASESDEEQAQAGPSRAADKRKESDKALEERIKTPKEEQKFNLVAMTAVASPVAVMEELPLEDEPEAAAQAKRKKKAPIGTRLTMTSRVGYFQDRTISPSMMRAMAILYVGPHRNPNFETDYYISPLLSPPHVLEHFPPVYLICGERDPFVDDTIIFAGKIREAKRKRRSAAETAQQSKSARFGESLRMSSAGKPMGGGGGAGSESEIPDHILRETDDDWVQIRIIEGWGHGFMQMAALMKEVDSVLTDMADWIDESFARALATERDKQEIAAAHAAAKAAFKPNEPVLLSPEEQIIPPRSNLVKPAREYKSASDKGHGAADLGGALALEFTEDESEGMLTFTPKTRKKKTLPPSKFNPVPRRPSKEKLALPRSGSALNFDQDETGSSGEAMILKTPPLSVKSLPGPSQPRGSGAFALFSSRKAPGSGAVSGKQKPPPSSAFTTGQTQTPPAGLYGSMTARRPSPSSGGTASALSVPQEGKATNSLMRAASPALAAAGLVKQHVEHVSEAEIMRRRRIEAVFGMGETESAMPSDSDHDDDGFEM</sequence>
<proteinExistence type="predicted"/>
<dbReference type="GO" id="GO:0004806">
    <property type="term" value="F:triacylglycerol lipase activity"/>
    <property type="evidence" value="ECO:0007669"/>
    <property type="project" value="TreeGrafter"/>
</dbReference>
<feature type="domain" description="Alpha/beta hydrolase fold-3" evidence="3">
    <location>
        <begin position="266"/>
        <end position="384"/>
    </location>
</feature>
<dbReference type="Proteomes" id="UP000279259">
    <property type="component" value="Unassembled WGS sequence"/>
</dbReference>
<evidence type="ECO:0000259" key="3">
    <source>
        <dbReference type="Pfam" id="PF07859"/>
    </source>
</evidence>
<feature type="region of interest" description="Disordered" evidence="1">
    <location>
        <begin position="679"/>
        <end position="720"/>
    </location>
</feature>
<dbReference type="Gene3D" id="3.40.50.1820">
    <property type="entry name" value="alpha/beta hydrolase"/>
    <property type="match status" value="2"/>
</dbReference>
<evidence type="ECO:0000313" key="4">
    <source>
        <dbReference type="EMBL" id="RSH91248.1"/>
    </source>
</evidence>
<dbReference type="SUPFAM" id="SSF53474">
    <property type="entry name" value="alpha/beta-Hydrolases"/>
    <property type="match status" value="1"/>
</dbReference>
<dbReference type="GO" id="GO:0005829">
    <property type="term" value="C:cytosol"/>
    <property type="evidence" value="ECO:0007669"/>
    <property type="project" value="TreeGrafter"/>
</dbReference>
<feature type="compositionally biased region" description="Low complexity" evidence="1">
    <location>
        <begin position="502"/>
        <end position="514"/>
    </location>
</feature>
<dbReference type="STRING" id="1890683.A0A427YJI3"/>
<dbReference type="AlphaFoldDB" id="A0A427YJI3"/>
<dbReference type="InterPro" id="IPR029058">
    <property type="entry name" value="AB_hydrolase_fold"/>
</dbReference>
<dbReference type="EMBL" id="RSCD01000008">
    <property type="protein sequence ID" value="RSH91248.1"/>
    <property type="molecule type" value="Genomic_DNA"/>
</dbReference>
<feature type="chain" id="PRO_5019419950" description="Alpha/beta hydrolase fold-3 domain-containing protein" evidence="2">
    <location>
        <begin position="33"/>
        <end position="1056"/>
    </location>
</feature>
<comment type="caution">
    <text evidence="4">The sequence shown here is derived from an EMBL/GenBank/DDBJ whole genome shotgun (WGS) entry which is preliminary data.</text>
</comment>
<feature type="compositionally biased region" description="Polar residues" evidence="1">
    <location>
        <begin position="976"/>
        <end position="997"/>
    </location>
</feature>
<feature type="signal peptide" evidence="2">
    <location>
        <begin position="1"/>
        <end position="32"/>
    </location>
</feature>
<evidence type="ECO:0000256" key="2">
    <source>
        <dbReference type="SAM" id="SignalP"/>
    </source>
</evidence>